<keyword evidence="1" id="KW-0472">Membrane</keyword>
<keyword evidence="1" id="KW-0812">Transmembrane</keyword>
<feature type="transmembrane region" description="Helical" evidence="1">
    <location>
        <begin position="110"/>
        <end position="129"/>
    </location>
</feature>
<dbReference type="EMBL" id="JAEANY010000001">
    <property type="protein sequence ID" value="MBH5321617.1"/>
    <property type="molecule type" value="Genomic_DNA"/>
</dbReference>
<dbReference type="RefSeq" id="WP_197920259.1">
    <property type="nucleotide sequence ID" value="NZ_CAWPTA010000006.1"/>
</dbReference>
<gene>
    <name evidence="2" type="ORF">I5L03_03335</name>
</gene>
<organism evidence="2 3">
    <name type="scientific">Aurantiacibacter sediminis</name>
    <dbReference type="NCBI Taxonomy" id="2793064"/>
    <lineage>
        <taxon>Bacteria</taxon>
        <taxon>Pseudomonadati</taxon>
        <taxon>Pseudomonadota</taxon>
        <taxon>Alphaproteobacteria</taxon>
        <taxon>Sphingomonadales</taxon>
        <taxon>Erythrobacteraceae</taxon>
        <taxon>Aurantiacibacter</taxon>
    </lineage>
</organism>
<evidence type="ECO:0000313" key="3">
    <source>
        <dbReference type="Proteomes" id="UP000602442"/>
    </source>
</evidence>
<proteinExistence type="predicted"/>
<feature type="transmembrane region" description="Helical" evidence="1">
    <location>
        <begin position="43"/>
        <end position="69"/>
    </location>
</feature>
<keyword evidence="1" id="KW-1133">Transmembrane helix</keyword>
<sequence>MPSHLKAFCAAVAAGTMGGGGPWLLLSIPLAIDRLGTIGLLDAIRVMLAPLLFGAPFALLGMLTVGLGATRVLHHISRESILSYLAVGAIGGAIIALLFVLILSGELTEYPLFAIFSVLGGAGASLTWGRHRMRLKRVREEVKDAPANPIHDLLF</sequence>
<comment type="caution">
    <text evidence="2">The sequence shown here is derived from an EMBL/GenBank/DDBJ whole genome shotgun (WGS) entry which is preliminary data.</text>
</comment>
<evidence type="ECO:0000313" key="2">
    <source>
        <dbReference type="EMBL" id="MBH5321617.1"/>
    </source>
</evidence>
<accession>A0ABS0N0X2</accession>
<dbReference type="Proteomes" id="UP000602442">
    <property type="component" value="Unassembled WGS sequence"/>
</dbReference>
<name>A0ABS0N0X2_9SPHN</name>
<reference evidence="2 3" key="1">
    <citation type="submission" date="2020-11" db="EMBL/GenBank/DDBJ databases">
        <title>Erythrobacter sediminis sp. nov., a marine bacterium from a tidal flat of Garorim Bay.</title>
        <authorList>
            <person name="Kim D."/>
            <person name="Yoo Y."/>
            <person name="Kim J.-J."/>
        </authorList>
    </citation>
    <scope>NUCLEOTIDE SEQUENCE [LARGE SCALE GENOMIC DNA]</scope>
    <source>
        <strain evidence="2 3">JGD-13</strain>
    </source>
</reference>
<evidence type="ECO:0000256" key="1">
    <source>
        <dbReference type="SAM" id="Phobius"/>
    </source>
</evidence>
<keyword evidence="3" id="KW-1185">Reference proteome</keyword>
<protein>
    <recommendedName>
        <fullName evidence="4">DUF4126 domain-containing protein</fullName>
    </recommendedName>
</protein>
<feature type="transmembrane region" description="Helical" evidence="1">
    <location>
        <begin position="81"/>
        <end position="104"/>
    </location>
</feature>
<evidence type="ECO:0008006" key="4">
    <source>
        <dbReference type="Google" id="ProtNLM"/>
    </source>
</evidence>